<proteinExistence type="predicted"/>
<dbReference type="EMBL" id="BK016017">
    <property type="protein sequence ID" value="DAF89848.1"/>
    <property type="molecule type" value="Genomic_DNA"/>
</dbReference>
<evidence type="ECO:0000313" key="1">
    <source>
        <dbReference type="EMBL" id="DAF89848.1"/>
    </source>
</evidence>
<name>A0A8S5U5U8_9CAUD</name>
<protein>
    <submittedName>
        <fullName evidence="1">Uncharacterized protein</fullName>
    </submittedName>
</protein>
<sequence>MEDELYVELYLSDLIKYLSCLKDCNGDIPVYGSFREPLERFSDVINIDTNDEDDIFIEIG</sequence>
<accession>A0A8S5U5U8</accession>
<reference evidence="1" key="1">
    <citation type="journal article" date="2021" name="Proc. Natl. Acad. Sci. U.S.A.">
        <title>A Catalog of Tens of Thousands of Viruses from Human Metagenomes Reveals Hidden Associations with Chronic Diseases.</title>
        <authorList>
            <person name="Tisza M.J."/>
            <person name="Buck C.B."/>
        </authorList>
    </citation>
    <scope>NUCLEOTIDE SEQUENCE</scope>
    <source>
        <strain evidence="1">CteLh2</strain>
    </source>
</reference>
<organism evidence="1">
    <name type="scientific">Siphoviridae sp. cteLh2</name>
    <dbReference type="NCBI Taxonomy" id="2825590"/>
    <lineage>
        <taxon>Viruses</taxon>
        <taxon>Duplodnaviria</taxon>
        <taxon>Heunggongvirae</taxon>
        <taxon>Uroviricota</taxon>
        <taxon>Caudoviricetes</taxon>
    </lineage>
</organism>